<organism evidence="2 3">
    <name type="scientific">Croceibacter atlanticus (strain ATCC BAA-628 / JCM 21780 / CIP 108009 / IAM 15332 / KCTC 12090 / HTCC2559)</name>
    <dbReference type="NCBI Taxonomy" id="216432"/>
    <lineage>
        <taxon>Bacteria</taxon>
        <taxon>Pseudomonadati</taxon>
        <taxon>Bacteroidota</taxon>
        <taxon>Flavobacteriia</taxon>
        <taxon>Flavobacteriales</taxon>
        <taxon>Flavobacteriaceae</taxon>
        <taxon>Croceibacter</taxon>
    </lineage>
</organism>
<feature type="signal peptide" evidence="1">
    <location>
        <begin position="1"/>
        <end position="20"/>
    </location>
</feature>
<accession>A3U7A9</accession>
<feature type="chain" id="PRO_5002660290" evidence="1">
    <location>
        <begin position="21"/>
        <end position="295"/>
    </location>
</feature>
<dbReference type="GeneID" id="89452829"/>
<evidence type="ECO:0000313" key="2">
    <source>
        <dbReference type="EMBL" id="EAP88126.1"/>
    </source>
</evidence>
<proteinExistence type="predicted"/>
<dbReference type="eggNOG" id="COG4886">
    <property type="taxonomic scope" value="Bacteria"/>
</dbReference>
<dbReference type="Proteomes" id="UP000002297">
    <property type="component" value="Chromosome"/>
</dbReference>
<dbReference type="EMBL" id="CP002046">
    <property type="protein sequence ID" value="EAP88126.1"/>
    <property type="molecule type" value="Genomic_DNA"/>
</dbReference>
<keyword evidence="1" id="KW-0732">Signal</keyword>
<keyword evidence="3" id="KW-1185">Reference proteome</keyword>
<sequence>MKKIIILTALTLISITNIFAQTKNDQARAYYIEAEKNYELKDYLSSLANLIKVEEILGATNARVLALRVKISYEAKDYDYAKKYLKQFSNYDSSEALKNEILSYIVKVDNKLEEALSIKEREIIAENESKQAEAIDKGNWEKALSENNFNSFKNYLSNENNILFRIEAEKKIKRLFLATPEGIEKFIKENGHKDKGHALYKYNYSATVTPYVIKIKSQWRTMKNKIEYFTDNLYLEGEIELTGGGKKGDYYIWGPYGNRLITLNPNCDAVAFFEGLEAYVNSTDNKKKPKFITKL</sequence>
<evidence type="ECO:0000313" key="3">
    <source>
        <dbReference type="Proteomes" id="UP000002297"/>
    </source>
</evidence>
<dbReference type="OrthoDB" id="2485468at2"/>
<dbReference type="HOGENOM" id="CLU_942389_0_0_10"/>
<dbReference type="RefSeq" id="WP_013186802.1">
    <property type="nucleotide sequence ID" value="NC_014230.1"/>
</dbReference>
<gene>
    <name evidence="2" type="ordered locus">CA2559_05185</name>
</gene>
<dbReference type="STRING" id="216432.CA2559_05185"/>
<evidence type="ECO:0000256" key="1">
    <source>
        <dbReference type="SAM" id="SignalP"/>
    </source>
</evidence>
<protein>
    <submittedName>
        <fullName evidence="2">Uncharacterized protein</fullName>
    </submittedName>
</protein>
<dbReference type="AlphaFoldDB" id="A3U7A9"/>
<dbReference type="KEGG" id="cat:CA2559_05185"/>
<reference evidence="2 3" key="1">
    <citation type="journal article" date="2010" name="J. Bacteriol.">
        <title>The complete genome sequence of Croceibacter atlanticus HTCC2559T.</title>
        <authorList>
            <person name="Oh H.M."/>
            <person name="Kang I."/>
            <person name="Ferriera S."/>
            <person name="Giovannoni S.J."/>
            <person name="Cho J.C."/>
        </authorList>
    </citation>
    <scope>NUCLEOTIDE SEQUENCE [LARGE SCALE GENOMIC DNA]</scope>
    <source>
        <strain evidence="3">ATCC BAA-628 / HTCC2559 / KCTC 12090</strain>
    </source>
</reference>
<name>A3U7A9_CROAH</name>